<feature type="transmembrane region" description="Helical" evidence="1">
    <location>
        <begin position="85"/>
        <end position="104"/>
    </location>
</feature>
<keyword evidence="1" id="KW-0812">Transmembrane</keyword>
<reference evidence="2 3" key="1">
    <citation type="submission" date="2019-07" db="EMBL/GenBank/DDBJ databases">
        <title>R&amp;d 2014.</title>
        <authorList>
            <person name="Klenk H.-P."/>
        </authorList>
    </citation>
    <scope>NUCLEOTIDE SEQUENCE [LARGE SCALE GENOMIC DNA]</scope>
    <source>
        <strain evidence="2 3">DSM 43912</strain>
    </source>
</reference>
<protein>
    <recommendedName>
        <fullName evidence="4">DUF3040 family protein</fullName>
    </recommendedName>
</protein>
<proteinExistence type="predicted"/>
<sequence>MSKERARLRAAREAERERDRAVRARRVARRERRRALLRRLRPGWRRRRTGRLLARRSRAERAGIVVLTLAVLGSIWTLVPDPALRVLLMVLLLLVLPAIVVIALDRRT</sequence>
<organism evidence="2 3">
    <name type="scientific">Micromonospora sagamiensis</name>
    <dbReference type="NCBI Taxonomy" id="47875"/>
    <lineage>
        <taxon>Bacteria</taxon>
        <taxon>Bacillati</taxon>
        <taxon>Actinomycetota</taxon>
        <taxon>Actinomycetes</taxon>
        <taxon>Micromonosporales</taxon>
        <taxon>Micromonosporaceae</taxon>
        <taxon>Micromonospora</taxon>
    </lineage>
</organism>
<dbReference type="AlphaFoldDB" id="A0A562WE78"/>
<dbReference type="Proteomes" id="UP000319728">
    <property type="component" value="Unassembled WGS sequence"/>
</dbReference>
<accession>A0A562WE78</accession>
<dbReference type="EMBL" id="VLLP01000001">
    <property type="protein sequence ID" value="TWJ28177.1"/>
    <property type="molecule type" value="Genomic_DNA"/>
</dbReference>
<name>A0A562WE78_9ACTN</name>
<keyword evidence="1" id="KW-1133">Transmembrane helix</keyword>
<gene>
    <name evidence="2" type="ORF">JD81_01680</name>
</gene>
<evidence type="ECO:0000256" key="1">
    <source>
        <dbReference type="SAM" id="Phobius"/>
    </source>
</evidence>
<evidence type="ECO:0008006" key="4">
    <source>
        <dbReference type="Google" id="ProtNLM"/>
    </source>
</evidence>
<comment type="caution">
    <text evidence="2">The sequence shown here is derived from an EMBL/GenBank/DDBJ whole genome shotgun (WGS) entry which is preliminary data.</text>
</comment>
<feature type="transmembrane region" description="Helical" evidence="1">
    <location>
        <begin position="61"/>
        <end position="79"/>
    </location>
</feature>
<keyword evidence="1" id="KW-0472">Membrane</keyword>
<dbReference type="RefSeq" id="WP_145816298.1">
    <property type="nucleotide sequence ID" value="NZ_AP023438.1"/>
</dbReference>
<evidence type="ECO:0000313" key="3">
    <source>
        <dbReference type="Proteomes" id="UP000319728"/>
    </source>
</evidence>
<keyword evidence="3" id="KW-1185">Reference proteome</keyword>
<evidence type="ECO:0000313" key="2">
    <source>
        <dbReference type="EMBL" id="TWJ28177.1"/>
    </source>
</evidence>